<dbReference type="SUPFAM" id="SSF49265">
    <property type="entry name" value="Fibronectin type III"/>
    <property type="match status" value="2"/>
</dbReference>
<dbReference type="PROSITE" id="PS50853">
    <property type="entry name" value="FN3"/>
    <property type="match status" value="4"/>
</dbReference>
<evidence type="ECO:0000259" key="9">
    <source>
        <dbReference type="PROSITE" id="PS50853"/>
    </source>
</evidence>
<evidence type="ECO:0000256" key="7">
    <source>
        <dbReference type="SAM" id="Phobius"/>
    </source>
</evidence>
<evidence type="ECO:0000313" key="10">
    <source>
        <dbReference type="EMBL" id="KAK3914749.1"/>
    </source>
</evidence>
<dbReference type="SMART" id="SM00060">
    <property type="entry name" value="FN3"/>
    <property type="match status" value="4"/>
</dbReference>
<keyword evidence="4" id="KW-1015">Disulfide bond</keyword>
<keyword evidence="3" id="KW-0677">Repeat</keyword>
<evidence type="ECO:0000259" key="8">
    <source>
        <dbReference type="PROSITE" id="PS50835"/>
    </source>
</evidence>
<dbReference type="GO" id="GO:0009653">
    <property type="term" value="P:anatomical structure morphogenesis"/>
    <property type="evidence" value="ECO:0007669"/>
    <property type="project" value="UniProtKB-ARBA"/>
</dbReference>
<feature type="compositionally biased region" description="Basic and acidic residues" evidence="6">
    <location>
        <begin position="943"/>
        <end position="957"/>
    </location>
</feature>
<feature type="compositionally biased region" description="Polar residues" evidence="6">
    <location>
        <begin position="1079"/>
        <end position="1094"/>
    </location>
</feature>
<comment type="caution">
    <text evidence="10">The sequence shown here is derived from an EMBL/GenBank/DDBJ whole genome shotgun (WGS) entry which is preliminary data.</text>
</comment>
<feature type="domain" description="Ig-like" evidence="8">
    <location>
        <begin position="52"/>
        <end position="152"/>
    </location>
</feature>
<feature type="non-terminal residue" evidence="10">
    <location>
        <position position="1"/>
    </location>
</feature>
<evidence type="ECO:0000256" key="2">
    <source>
        <dbReference type="ARBA" id="ARBA00022729"/>
    </source>
</evidence>
<evidence type="ECO:0000256" key="1">
    <source>
        <dbReference type="ARBA" id="ARBA00009588"/>
    </source>
</evidence>
<dbReference type="CDD" id="cd00096">
    <property type="entry name" value="Ig"/>
    <property type="match status" value="1"/>
</dbReference>
<dbReference type="AlphaFoldDB" id="A0AAE1LDI5"/>
<dbReference type="CDD" id="cd00063">
    <property type="entry name" value="FN3"/>
    <property type="match status" value="4"/>
</dbReference>
<dbReference type="Proteomes" id="UP001219518">
    <property type="component" value="Unassembled WGS sequence"/>
</dbReference>
<dbReference type="GO" id="GO:0030154">
    <property type="term" value="P:cell differentiation"/>
    <property type="evidence" value="ECO:0007669"/>
    <property type="project" value="UniProtKB-ARBA"/>
</dbReference>
<dbReference type="InterPro" id="IPR036116">
    <property type="entry name" value="FN3_sf"/>
</dbReference>
<dbReference type="SMART" id="SM00409">
    <property type="entry name" value="IG"/>
    <property type="match status" value="4"/>
</dbReference>
<evidence type="ECO:0000256" key="5">
    <source>
        <dbReference type="ARBA" id="ARBA00023180"/>
    </source>
</evidence>
<reference evidence="10" key="2">
    <citation type="journal article" date="2023" name="BMC Genomics">
        <title>Pest status, molecular evolution, and epigenetic factors derived from the genome assembly of Frankliniella fusca, a thysanopteran phytovirus vector.</title>
        <authorList>
            <person name="Catto M.A."/>
            <person name="Labadie P.E."/>
            <person name="Jacobson A.L."/>
            <person name="Kennedy G.G."/>
            <person name="Srinivasan R."/>
            <person name="Hunt B.G."/>
        </authorList>
    </citation>
    <scope>NUCLEOTIDE SEQUENCE</scope>
    <source>
        <strain evidence="10">PL_HMW_Pooled</strain>
    </source>
</reference>
<feature type="domain" description="Ig-like" evidence="8">
    <location>
        <begin position="250"/>
        <end position="335"/>
    </location>
</feature>
<dbReference type="InterPro" id="IPR003961">
    <property type="entry name" value="FN3_dom"/>
</dbReference>
<keyword evidence="7" id="KW-1133">Transmembrane helix</keyword>
<name>A0AAE1LDI5_9NEOP</name>
<dbReference type="InterPro" id="IPR003598">
    <property type="entry name" value="Ig_sub2"/>
</dbReference>
<accession>A0AAE1LDI5</accession>
<comment type="similarity">
    <text evidence="1">Belongs to the immunoglobulin superfamily. DCC family.</text>
</comment>
<dbReference type="InterPro" id="IPR007110">
    <property type="entry name" value="Ig-like_dom"/>
</dbReference>
<organism evidence="10 11">
    <name type="scientific">Frankliniella fusca</name>
    <dbReference type="NCBI Taxonomy" id="407009"/>
    <lineage>
        <taxon>Eukaryota</taxon>
        <taxon>Metazoa</taxon>
        <taxon>Ecdysozoa</taxon>
        <taxon>Arthropoda</taxon>
        <taxon>Hexapoda</taxon>
        <taxon>Insecta</taxon>
        <taxon>Pterygota</taxon>
        <taxon>Neoptera</taxon>
        <taxon>Paraneoptera</taxon>
        <taxon>Thysanoptera</taxon>
        <taxon>Terebrantia</taxon>
        <taxon>Thripoidea</taxon>
        <taxon>Thripidae</taxon>
        <taxon>Frankliniella</taxon>
    </lineage>
</organism>
<keyword evidence="5" id="KW-0325">Glycoprotein</keyword>
<dbReference type="SMART" id="SM00408">
    <property type="entry name" value="IGc2"/>
    <property type="match status" value="4"/>
</dbReference>
<dbReference type="PANTHER" id="PTHR44170">
    <property type="entry name" value="PROTEIN SIDEKICK"/>
    <property type="match status" value="1"/>
</dbReference>
<feature type="compositionally biased region" description="Low complexity" evidence="6">
    <location>
        <begin position="1095"/>
        <end position="1110"/>
    </location>
</feature>
<keyword evidence="11" id="KW-1185">Reference proteome</keyword>
<feature type="domain" description="Ig-like" evidence="8">
    <location>
        <begin position="158"/>
        <end position="245"/>
    </location>
</feature>
<keyword evidence="2" id="KW-0732">Signal</keyword>
<evidence type="ECO:0000256" key="3">
    <source>
        <dbReference type="ARBA" id="ARBA00022737"/>
    </source>
</evidence>
<evidence type="ECO:0000313" key="11">
    <source>
        <dbReference type="Proteomes" id="UP001219518"/>
    </source>
</evidence>
<proteinExistence type="inferred from homology"/>
<feature type="domain" description="Fibronectin type-III" evidence="9">
    <location>
        <begin position="531"/>
        <end position="633"/>
    </location>
</feature>
<feature type="region of interest" description="Disordered" evidence="6">
    <location>
        <begin position="940"/>
        <end position="990"/>
    </location>
</feature>
<feature type="domain" description="Fibronectin type-III" evidence="9">
    <location>
        <begin position="659"/>
        <end position="754"/>
    </location>
</feature>
<evidence type="ECO:0000256" key="6">
    <source>
        <dbReference type="SAM" id="MobiDB-lite"/>
    </source>
</evidence>
<dbReference type="InterPro" id="IPR036179">
    <property type="entry name" value="Ig-like_dom_sf"/>
</dbReference>
<dbReference type="Gene3D" id="2.60.40.10">
    <property type="entry name" value="Immunoglobulins"/>
    <property type="match status" value="8"/>
</dbReference>
<protein>
    <submittedName>
        <fullName evidence="10">Protogenin A</fullName>
    </submittedName>
</protein>
<dbReference type="InterPro" id="IPR003599">
    <property type="entry name" value="Ig_sub"/>
</dbReference>
<dbReference type="SUPFAM" id="SSF48726">
    <property type="entry name" value="Immunoglobulin"/>
    <property type="match status" value="4"/>
</dbReference>
<feature type="transmembrane region" description="Helical" evidence="7">
    <location>
        <begin position="866"/>
        <end position="890"/>
    </location>
</feature>
<dbReference type="InterPro" id="IPR013098">
    <property type="entry name" value="Ig_I-set"/>
</dbReference>
<reference evidence="10" key="1">
    <citation type="submission" date="2021-07" db="EMBL/GenBank/DDBJ databases">
        <authorList>
            <person name="Catto M.A."/>
            <person name="Jacobson A."/>
            <person name="Kennedy G."/>
            <person name="Labadie P."/>
            <person name="Hunt B.G."/>
            <person name="Srinivasan R."/>
        </authorList>
    </citation>
    <scope>NUCLEOTIDE SEQUENCE</scope>
    <source>
        <strain evidence="10">PL_HMW_Pooled</strain>
        <tissue evidence="10">Head</tissue>
    </source>
</reference>
<feature type="domain" description="Fibronectin type-III" evidence="9">
    <location>
        <begin position="439"/>
        <end position="526"/>
    </location>
</feature>
<dbReference type="Pfam" id="PF00041">
    <property type="entry name" value="fn3"/>
    <property type="match status" value="4"/>
</dbReference>
<keyword evidence="7" id="KW-0472">Membrane</keyword>
<feature type="domain" description="Ig-like" evidence="8">
    <location>
        <begin position="346"/>
        <end position="427"/>
    </location>
</feature>
<dbReference type="Pfam" id="PF07679">
    <property type="entry name" value="I-set"/>
    <property type="match status" value="3"/>
</dbReference>
<dbReference type="InterPro" id="IPR013783">
    <property type="entry name" value="Ig-like_fold"/>
</dbReference>
<dbReference type="FunFam" id="2.60.40.10:FF:000299">
    <property type="entry name" value="protogenin isoform X2"/>
    <property type="match status" value="1"/>
</dbReference>
<feature type="domain" description="Fibronectin type-III" evidence="9">
    <location>
        <begin position="758"/>
        <end position="847"/>
    </location>
</feature>
<gene>
    <name evidence="10" type="ORF">KUF71_024244</name>
</gene>
<feature type="region of interest" description="Disordered" evidence="6">
    <location>
        <begin position="1079"/>
        <end position="1120"/>
    </location>
</feature>
<dbReference type="EMBL" id="JAHWGI010000391">
    <property type="protein sequence ID" value="KAK3914749.1"/>
    <property type="molecule type" value="Genomic_DNA"/>
</dbReference>
<dbReference type="PROSITE" id="PS50835">
    <property type="entry name" value="IG_LIKE"/>
    <property type="match status" value="4"/>
</dbReference>
<dbReference type="PANTHER" id="PTHR44170:SF59">
    <property type="entry name" value="PROTOGENIN-LIKE"/>
    <property type="match status" value="1"/>
</dbReference>
<sequence>AVVLRTRVTWCSSVAGAGAGAAWGAGAGLGGADAGLYLARPRAAAPAAAPGPGAAALPFAAEPRSLVVRRGADAVLACRPGPQFLSWRVSWLKDGEPLRDDDDDDDHLLVDRDGDLVIRQVSRAEAGEYRCALRERPGAGTGAVVSRAATLSLASLSPSVQGPENVTVPAGGTARFSCSIDSVPTAKITWKKDNVPLPASSRFVSLSSGVLLISQVEPVDEGAYKCIATNTVLRRSRVSHEAVLTIGTPPEWSDDTFLSPRDVAQSTQGENISLECSVSGDHIPMWSFKKEDIWMNKTLVSLAMPGISVLTLQNITVQNSGLYNCSFKAASQIISKIVELHVLSPPSIKEAPESQTYPNAHTARFTCDVQGVPHPNITWFKNGEPVSGNGRIRLLNSKLVISMSVASDTGYYQCMAQNGVGESWGLAHLFVNSSGLPSPPYNLVCLKRGDSFIDLHWNTLPENFKAFTVHYWPTGNKHVYKEAFSQIKSVNITNLEPFTNYTFIVRSYTTRASEPSEELTCETKESVPDIAPDITLTIISPTTLNVAWTPLESRSTRGHITEYKVQWRQITRSTIKIREVSARTTNFTISELLPGGTYEIRVLARTSRGWPMAAVDGKLKWYPVVMPIQIQTNFSSLPLIPFTTTQSNFIGAEAMKLDPPYGLEAKPTSARTINLTWSIPVHLNVKYFSVYIKEVQSSHNLGSSEPQVINCTNRWVEIDDLQPNTNYELALKVFDKLGNSSPMSDKIECRTFENAPEVVKDVSWELLNSSAVKVMWKGPSGPVSHFNVSLVPLDQSQNIYILVNGSKTSTEVLGIRPFTTYHLTVSSVTQGGTGKPSVAQVVYVSNPEVVQKSGEPYLSESSGLPLITLGVAISVLALVLAGIGLVMFTWRKSRNLPNNSTTPGQISYQASGNGLHGQVPLSSFVTPEGDSSHYRYHVGSKQLDTDALEKGDSKGAEESSITLLPPGSTPTPIGASISTQNTDLKNEDGLRTSPCWSGGLLPRHLFHITENPQCDPNKNPCQRYCHERSEERNSDEMLKLLPAKPSSSWESEGDDFCEDLDQSGDLLNITQVTDVDQSFQDKSNNNNDIQKSNVSSNCNSDGGRSSRSSSILEDMSEGSSDVTEQQLLVTLSSVPIHHLATKPFIDVPKVSVVGPNG</sequence>
<evidence type="ECO:0000256" key="4">
    <source>
        <dbReference type="ARBA" id="ARBA00023157"/>
    </source>
</evidence>
<keyword evidence="7" id="KW-0812">Transmembrane</keyword>
<dbReference type="GO" id="GO:0098609">
    <property type="term" value="P:cell-cell adhesion"/>
    <property type="evidence" value="ECO:0007669"/>
    <property type="project" value="TreeGrafter"/>
</dbReference>